<dbReference type="GO" id="GO:0005524">
    <property type="term" value="F:ATP binding"/>
    <property type="evidence" value="ECO:0007669"/>
    <property type="project" value="InterPro"/>
</dbReference>
<dbReference type="PANTHER" id="PTHR14030">
    <property type="entry name" value="MITOTIC CHECKPOINT SERINE/THREONINE-PROTEIN KINASE BUB1"/>
    <property type="match status" value="1"/>
</dbReference>
<dbReference type="Pfam" id="PF08311">
    <property type="entry name" value="Mad3_BUB1_I"/>
    <property type="match status" value="1"/>
</dbReference>
<dbReference type="Gene3D" id="1.10.510.10">
    <property type="entry name" value="Transferase(Phosphotransferase) domain 1"/>
    <property type="match status" value="1"/>
</dbReference>
<organism evidence="8 9">
    <name type="scientific">Plasmodiophora brassicae</name>
    <name type="common">Clubroot disease agent</name>
    <dbReference type="NCBI Taxonomy" id="37360"/>
    <lineage>
        <taxon>Eukaryota</taxon>
        <taxon>Sar</taxon>
        <taxon>Rhizaria</taxon>
        <taxon>Endomyxa</taxon>
        <taxon>Phytomyxea</taxon>
        <taxon>Plasmodiophorida</taxon>
        <taxon>Plasmodiophoridae</taxon>
        <taxon>Plasmodiophora</taxon>
    </lineage>
</organism>
<sequence>MSDAGSDADSEFDLDNFLAAVDGSISVDFDACPNGWAPVNTSELACTLGIDDVDSFLLLHARKEQEKVMQRILQRLPVLSPMLAFINRFIDGLKVTGPELLAFVAMELDLAFYQCSPSRYFSSAKFVKRAGCPSHERYIAILKALGGRHKQRDVDERLCASIGFVPDWSIISADDDHLRLSSHAQVDAAGLQYQKNPVKGAGVVHHSMFRRIEAALMSTWFMAPLKKDHLKIGSLNETNVEHGIRQFVERHGSGLKVVCHKQYGLLCHRRQHEAAFSPDLVAVLHCPQRGAFLSGMEFKTRTSRDTLQTDEALSRVVGAFCRVNVSTDAALFRTAVPNRSYRGQLIHDMSCGGLDDWLFCISSTTRIIRVVHVQINVEDRACYLSSLSFIRERYLMWIYGDEPVPKFDEDEFGHAIDDVTVRQTLQLWRTVTAVVMERGQPLPKGKHILPSLVALWNRIKGGVDVYSRYLKNLHSRHSSLNPVQAIWLRIVMTLVYNAYQSHTMCQVNDFLTNEQACQTFHAYRRARKDQLSVDVLHYCEDIEPSKENIKPLPQGRGRAALTNASAGASAGHASAHPTALQFEQEIRAYNGPDPLSVWCRYIKWTEEAFVSGGDRSHLTVLLERCCMAFKDDPTYRESKKYLRLWITFAHNCHEGVEDLFQFLRSKSIGQGHALFYQAWAHVRETKGDYQGAEDILESGLNAGAHPVDKLTQERELLRSRRRAHEVNSGPTATSRDALSQLERKADVRSHRKGIAPQPLPSNAGTATCGSDAPAVNVFVDENNNPVDRNRLCPPGPGTMGLARSETNKENVLAPATWNAPLRRGPPAKPAVPSAEPSIQVFVDEALEQPKVGRPSSNDNLQQRAHGATIFERIQTDPLRRVHEAQIQPPAVVDTTSEYDRRYNVDMLRDPVTGAPDALSFEEVRARDMATREKALRQQQQQQQRQQQLQKPVQHQDSDEPPMTVNYSQMLSLQGPGLKTPKLPAVDSPASANPRRLQFMMTPGAITADVPSIQTFLAKPAEKKSTLIVRRDALPPPSPTATMTVDTRNALHDVRSMFVEGCGADDEAGSDDPACPVGNTNEGDEQFEIYHDPTTTLPVGSLPDSSGAAVIDPDSPSEVSRRAIDPSKVKIPGVIDHSSVGAPDEIRDIDEDCTIELDDADLLVMSKIRNNIYEAQDLSTDKSLVLKIVRPTSVWESHIAARLAERLSPTSLTSLTPALRSYAFEDLALVVSELRDDLGTVQALLDRHKSRGTVCPEPIALLYSQQILAILQILANANILHRAIQPRHLVLGDECHTISLIDFCRAIDLSVYSSDTRFQSSTYPVAGATWRNEIDSIGAASTIHQILFGSDLDLTPARAGDFQPILRQIERALPESYAFDIWGAIFQSLLTEPFPSPALHHMVETHWQDVGTDVLKYALCDTNVLMHQETQ</sequence>
<keyword evidence="8" id="KW-0496">Mitochondrion</keyword>
<evidence type="ECO:0000256" key="1">
    <source>
        <dbReference type="ARBA" id="ARBA00004629"/>
    </source>
</evidence>
<evidence type="ECO:0000313" key="9">
    <source>
        <dbReference type="Proteomes" id="UP000290189"/>
    </source>
</evidence>
<comment type="subcellular location">
    <subcellularLocation>
        <location evidence="1">Chromosome</location>
        <location evidence="1">Centromere</location>
        <location evidence="1">Kinetochore</location>
    </subcellularLocation>
</comment>
<evidence type="ECO:0000256" key="5">
    <source>
        <dbReference type="SAM" id="MobiDB-lite"/>
    </source>
</evidence>
<keyword evidence="3" id="KW-0995">Kinetochore</keyword>
<dbReference type="PROSITE" id="PS50011">
    <property type="entry name" value="PROTEIN_KINASE_DOM"/>
    <property type="match status" value="1"/>
</dbReference>
<evidence type="ECO:0000313" key="8">
    <source>
        <dbReference type="EMBL" id="SPR01343.1"/>
    </source>
</evidence>
<accession>A0A3P3YMB4</accession>
<reference evidence="8 9" key="1">
    <citation type="submission" date="2018-03" db="EMBL/GenBank/DDBJ databases">
        <authorList>
            <person name="Fogelqvist J."/>
        </authorList>
    </citation>
    <scope>NUCLEOTIDE SEQUENCE [LARGE SCALE GENOMIC DNA]</scope>
</reference>
<gene>
    <name evidence="8" type="ORF">PLBR_LOCUS8558</name>
</gene>
<evidence type="ECO:0000259" key="7">
    <source>
        <dbReference type="PROSITE" id="PS51489"/>
    </source>
</evidence>
<feature type="domain" description="Protein kinase" evidence="6">
    <location>
        <begin position="1157"/>
        <end position="1430"/>
    </location>
</feature>
<dbReference type="InterPro" id="IPR015661">
    <property type="entry name" value="Bub1/Mad3"/>
</dbReference>
<evidence type="ECO:0008006" key="10">
    <source>
        <dbReference type="Google" id="ProtNLM"/>
    </source>
</evidence>
<dbReference type="EMBL" id="OVEO01000017">
    <property type="protein sequence ID" value="SPR01343.1"/>
    <property type="molecule type" value="Genomic_DNA"/>
</dbReference>
<dbReference type="SMART" id="SM00777">
    <property type="entry name" value="Mad3_BUB1_I"/>
    <property type="match status" value="1"/>
</dbReference>
<dbReference type="Proteomes" id="UP000290189">
    <property type="component" value="Unassembled WGS sequence"/>
</dbReference>
<keyword evidence="4" id="KW-0137">Centromere</keyword>
<dbReference type="GO" id="GO:0000776">
    <property type="term" value="C:kinetochore"/>
    <property type="evidence" value="ECO:0007669"/>
    <property type="project" value="UniProtKB-KW"/>
</dbReference>
<feature type="compositionally biased region" description="Low complexity" evidence="5">
    <location>
        <begin position="936"/>
        <end position="949"/>
    </location>
</feature>
<evidence type="ECO:0000256" key="4">
    <source>
        <dbReference type="ARBA" id="ARBA00023328"/>
    </source>
</evidence>
<feature type="region of interest" description="Disordered" evidence="5">
    <location>
        <begin position="929"/>
        <end position="963"/>
    </location>
</feature>
<evidence type="ECO:0000256" key="3">
    <source>
        <dbReference type="ARBA" id="ARBA00022838"/>
    </source>
</evidence>
<keyword evidence="2" id="KW-0158">Chromosome</keyword>
<dbReference type="GO" id="GO:0007094">
    <property type="term" value="P:mitotic spindle assembly checkpoint signaling"/>
    <property type="evidence" value="ECO:0007669"/>
    <property type="project" value="InterPro"/>
</dbReference>
<dbReference type="InterPro" id="IPR011009">
    <property type="entry name" value="Kinase-like_dom_sf"/>
</dbReference>
<name>A0A3P3YMB4_PLABS</name>
<dbReference type="GO" id="GO:0004672">
    <property type="term" value="F:protein kinase activity"/>
    <property type="evidence" value="ECO:0007669"/>
    <property type="project" value="InterPro"/>
</dbReference>
<feature type="domain" description="BUB1 N-terminal" evidence="7">
    <location>
        <begin position="582"/>
        <end position="740"/>
    </location>
</feature>
<dbReference type="PROSITE" id="PS51489">
    <property type="entry name" value="BUB1_N"/>
    <property type="match status" value="1"/>
</dbReference>
<dbReference type="SUPFAM" id="SSF56112">
    <property type="entry name" value="Protein kinase-like (PK-like)"/>
    <property type="match status" value="1"/>
</dbReference>
<evidence type="ECO:0000256" key="2">
    <source>
        <dbReference type="ARBA" id="ARBA00022454"/>
    </source>
</evidence>
<geneLocation type="mitochondrion" evidence="8"/>
<dbReference type="Gene3D" id="1.25.40.430">
    <property type="match status" value="1"/>
</dbReference>
<evidence type="ECO:0000259" key="6">
    <source>
        <dbReference type="PROSITE" id="PS50011"/>
    </source>
</evidence>
<dbReference type="InterPro" id="IPR013212">
    <property type="entry name" value="Mad3/Bub1_I"/>
</dbReference>
<protein>
    <recommendedName>
        <fullName evidence="10">Protein kinase domain-containing protein</fullName>
    </recommendedName>
</protein>
<proteinExistence type="predicted"/>
<dbReference type="InterPro" id="IPR000719">
    <property type="entry name" value="Prot_kinase_dom"/>
</dbReference>